<dbReference type="EMBL" id="JBHMEI010000014">
    <property type="protein sequence ID" value="MFB9203429.1"/>
    <property type="molecule type" value="Genomic_DNA"/>
</dbReference>
<evidence type="ECO:0000313" key="2">
    <source>
        <dbReference type="Proteomes" id="UP001589647"/>
    </source>
</evidence>
<evidence type="ECO:0000313" key="1">
    <source>
        <dbReference type="EMBL" id="MFB9203429.1"/>
    </source>
</evidence>
<proteinExistence type="predicted"/>
<accession>A0ABV5II91</accession>
<dbReference type="Proteomes" id="UP001589647">
    <property type="component" value="Unassembled WGS sequence"/>
</dbReference>
<organism evidence="1 2">
    <name type="scientific">Nonomuraea spiralis</name>
    <dbReference type="NCBI Taxonomy" id="46182"/>
    <lineage>
        <taxon>Bacteria</taxon>
        <taxon>Bacillati</taxon>
        <taxon>Actinomycetota</taxon>
        <taxon>Actinomycetes</taxon>
        <taxon>Streptosporangiales</taxon>
        <taxon>Streptosporangiaceae</taxon>
        <taxon>Nonomuraea</taxon>
    </lineage>
</organism>
<gene>
    <name evidence="1" type="ORF">ACFFV7_19725</name>
</gene>
<reference evidence="1 2" key="1">
    <citation type="submission" date="2024-09" db="EMBL/GenBank/DDBJ databases">
        <authorList>
            <person name="Sun Q."/>
            <person name="Mori K."/>
        </authorList>
    </citation>
    <scope>NUCLEOTIDE SEQUENCE [LARGE SCALE GENOMIC DNA]</scope>
    <source>
        <strain evidence="1 2">CCM 3426</strain>
    </source>
</reference>
<dbReference type="RefSeq" id="WP_189653488.1">
    <property type="nucleotide sequence ID" value="NZ_BMRC01000042.1"/>
</dbReference>
<comment type="caution">
    <text evidence="1">The sequence shown here is derived from an EMBL/GenBank/DDBJ whole genome shotgun (WGS) entry which is preliminary data.</text>
</comment>
<name>A0ABV5II91_9ACTN</name>
<protein>
    <submittedName>
        <fullName evidence="1">Uncharacterized protein</fullName>
    </submittedName>
</protein>
<sequence length="321" mass="33103">MAHLSVRTQKMPSGNAFASPVVFDFSGDIGQGEQILAYGVALSGFLLNYVTNSVDWAEPVGAVGASLTPSLFGDTVVLGGNVMLTDYHGDTARCFWDGESDPASVVQATALAVIGTSTTTAVCGTTFGLKSGADSPPIYVPDGAENLAFLSGFSVASATGSRGYIGGLTLSSGVSSPLNDQVQVNGTTALTDFQSDGTVDVGLLSYLPDLTGFDVARTVDVNWSAPDKENGMTGTFQATFTIPDGYSQIANAAILLQDVTIVYGDTTTLELIGAMQSSDLTISGAQVSGSFILNIYNPDWGARTYITSDSTATLAVIAQFA</sequence>
<keyword evidence="2" id="KW-1185">Reference proteome</keyword>